<gene>
    <name evidence="3" type="ORF">BJ875DRAFT_453600</name>
</gene>
<name>A0A9P8C883_9HELO</name>
<sequence length="820" mass="92862">MDHMTTVGAVASIVTLAQTALSLSQTLYTLGSAVSSAFEDIQDLAEDLKTFAQSLTILSRLLEDSKSWYSDDIYLLTAKIIKECAELYEEIDKVLSRLGANGKTTWKLKVKFVYKEGQIRKLLKRLRGMKGTLATILMSLQVDLQLSLLNINSSSRFQRNAKEELQPATITTLEAAQEAVQCRSMLPNYGHILDKSYCSKISENTLQAPQDSTNMLHTESFIVIPENFPAFNSLSTPIKFPEKNAPVASLHHQGTRRNIETTGEVVTRTKGMRPIQSLDSFKSATAFQDSTEEKGIDVAIPIKAVESVLYAFRTAHSSLENLVLEHLKHDDPARFAATQLSDLFVLSGRTIKERCLEYYEIYSGDYLDFFQSEEKSRLHQISVDIMKEIIVTLYNLLDEQHDLSPPSFYVLFTQSKGYQEKAVDVMTTVASRVKHSRTAKPAVVPMLGCTFIRSQSSSCSRIPDTRSQQQQQRTRVQISGVLEANWVDRDPELRPRHVDLDRKSSLVHEEGDAEQAKVAEPPKDELEAPSNQRSYKRRTSEFAAGEPRSTHIGIFKDDRDKTIRPSLFDPSLDWSALMNPQAPNKHKKQFTEDLSFNLKFRHTPDDRVDFTDHNTKNSTCQNPRSLAYSPIDEKSPCNNDIQARTSRTLIAQSAPFDFILEASRCTPNLQAPQDVCSRPFALLDRLAPLPGPPQPAQYTRRPHSFDYEITETIATPNSRKALWWTAYENLKTTNYMRRVVLDLGLDPVDLQKLDQTQIAMELSERLKVMPTIISHRADFKEVLEVRDNIVRVMKMIDQQMGLGIAVVGWACMWRLINVCV</sequence>
<evidence type="ECO:0000313" key="4">
    <source>
        <dbReference type="Proteomes" id="UP000824998"/>
    </source>
</evidence>
<dbReference type="PANTHER" id="PTHR36167:SF3">
    <property type="entry name" value="C2H2 FINGER DOMAIN TRANSCRIPTION FACTOR (EUROFUNG)-RELATED"/>
    <property type="match status" value="1"/>
</dbReference>
<evidence type="ECO:0000259" key="2">
    <source>
        <dbReference type="Pfam" id="PF17111"/>
    </source>
</evidence>
<dbReference type="GO" id="GO:0006355">
    <property type="term" value="P:regulation of DNA-templated transcription"/>
    <property type="evidence" value="ECO:0007669"/>
    <property type="project" value="InterPro"/>
</dbReference>
<dbReference type="PANTHER" id="PTHR36167">
    <property type="entry name" value="C2H2 FINGER DOMAIN TRANSCRIPTION FACTOR (EUROFUNG)-RELATED"/>
    <property type="match status" value="1"/>
</dbReference>
<evidence type="ECO:0000256" key="1">
    <source>
        <dbReference type="SAM" id="MobiDB-lite"/>
    </source>
</evidence>
<dbReference type="InterPro" id="IPR031348">
    <property type="entry name" value="PigL_N"/>
</dbReference>
<reference evidence="3" key="1">
    <citation type="journal article" date="2021" name="IMA Fungus">
        <title>Genomic characterization of three marine fungi, including Emericellopsis atlantica sp. nov. with signatures of a generalist lifestyle and marine biomass degradation.</title>
        <authorList>
            <person name="Hagestad O.C."/>
            <person name="Hou L."/>
            <person name="Andersen J.H."/>
            <person name="Hansen E.H."/>
            <person name="Altermark B."/>
            <person name="Li C."/>
            <person name="Kuhnert E."/>
            <person name="Cox R.J."/>
            <person name="Crous P.W."/>
            <person name="Spatafora J.W."/>
            <person name="Lail K."/>
            <person name="Amirebrahimi M."/>
            <person name="Lipzen A."/>
            <person name="Pangilinan J."/>
            <person name="Andreopoulos W."/>
            <person name="Hayes R.D."/>
            <person name="Ng V."/>
            <person name="Grigoriev I.V."/>
            <person name="Jackson S.A."/>
            <person name="Sutton T.D.S."/>
            <person name="Dobson A.D.W."/>
            <person name="Rama T."/>
        </authorList>
    </citation>
    <scope>NUCLEOTIDE SEQUENCE</scope>
    <source>
        <strain evidence="3">TRa018bII</strain>
    </source>
</reference>
<feature type="domain" description="Azaphilone pigments biosynthesis cluster protein L N-terminal" evidence="2">
    <location>
        <begin position="7"/>
        <end position="142"/>
    </location>
</feature>
<keyword evidence="4" id="KW-1185">Reference proteome</keyword>
<dbReference type="AlphaFoldDB" id="A0A9P8C883"/>
<evidence type="ECO:0000313" key="3">
    <source>
        <dbReference type="EMBL" id="KAG9237494.1"/>
    </source>
</evidence>
<dbReference type="EMBL" id="MU251385">
    <property type="protein sequence ID" value="KAG9237494.1"/>
    <property type="molecule type" value="Genomic_DNA"/>
</dbReference>
<proteinExistence type="predicted"/>
<accession>A0A9P8C883</accession>
<dbReference type="InterPro" id="IPR039327">
    <property type="entry name" value="CON7-like"/>
</dbReference>
<protein>
    <recommendedName>
        <fullName evidence="2">Azaphilone pigments biosynthesis cluster protein L N-terminal domain-containing protein</fullName>
    </recommendedName>
</protein>
<dbReference type="OrthoDB" id="5431013at2759"/>
<comment type="caution">
    <text evidence="3">The sequence shown here is derived from an EMBL/GenBank/DDBJ whole genome shotgun (WGS) entry which is preliminary data.</text>
</comment>
<dbReference type="Pfam" id="PF17111">
    <property type="entry name" value="PigL_N"/>
    <property type="match status" value="1"/>
</dbReference>
<organism evidence="3 4">
    <name type="scientific">Amylocarpus encephaloides</name>
    <dbReference type="NCBI Taxonomy" id="45428"/>
    <lineage>
        <taxon>Eukaryota</taxon>
        <taxon>Fungi</taxon>
        <taxon>Dikarya</taxon>
        <taxon>Ascomycota</taxon>
        <taxon>Pezizomycotina</taxon>
        <taxon>Leotiomycetes</taxon>
        <taxon>Helotiales</taxon>
        <taxon>Helotiales incertae sedis</taxon>
        <taxon>Amylocarpus</taxon>
    </lineage>
</organism>
<feature type="region of interest" description="Disordered" evidence="1">
    <location>
        <begin position="497"/>
        <end position="544"/>
    </location>
</feature>
<dbReference type="Proteomes" id="UP000824998">
    <property type="component" value="Unassembled WGS sequence"/>
</dbReference>
<feature type="compositionally biased region" description="Basic and acidic residues" evidence="1">
    <location>
        <begin position="497"/>
        <end position="526"/>
    </location>
</feature>